<evidence type="ECO:0000313" key="4">
    <source>
        <dbReference type="EMBL" id="RGM58719.1"/>
    </source>
</evidence>
<dbReference type="Proteomes" id="UP000260874">
    <property type="component" value="Unassembled WGS sequence"/>
</dbReference>
<evidence type="ECO:0000256" key="1">
    <source>
        <dbReference type="SAM" id="Phobius"/>
    </source>
</evidence>
<dbReference type="Proteomes" id="UP000261295">
    <property type="component" value="Unassembled WGS sequence"/>
</dbReference>
<organism evidence="3 5">
    <name type="scientific">Bacteroides uniformis</name>
    <dbReference type="NCBI Taxonomy" id="820"/>
    <lineage>
        <taxon>Bacteria</taxon>
        <taxon>Pseudomonadati</taxon>
        <taxon>Bacteroidota</taxon>
        <taxon>Bacteroidia</taxon>
        <taxon>Bacteroidales</taxon>
        <taxon>Bacteroidaceae</taxon>
        <taxon>Bacteroides</taxon>
    </lineage>
</organism>
<dbReference type="SUPFAM" id="SSF53448">
    <property type="entry name" value="Nucleotide-diphospho-sugar transferases"/>
    <property type="match status" value="1"/>
</dbReference>
<evidence type="ECO:0000259" key="2">
    <source>
        <dbReference type="Pfam" id="PF00535"/>
    </source>
</evidence>
<dbReference type="Pfam" id="PF00535">
    <property type="entry name" value="Glycos_transf_2"/>
    <property type="match status" value="1"/>
</dbReference>
<dbReference type="RefSeq" id="WP_117703324.1">
    <property type="nucleotide sequence ID" value="NZ_CAXSSZ010000012.1"/>
</dbReference>
<protein>
    <submittedName>
        <fullName evidence="3">Glycosyltransferase</fullName>
    </submittedName>
</protein>
<dbReference type="AlphaFoldDB" id="A0A396AXZ0"/>
<comment type="caution">
    <text evidence="3">The sequence shown here is derived from an EMBL/GenBank/DDBJ whole genome shotgun (WGS) entry which is preliminary data.</text>
</comment>
<keyword evidence="3" id="KW-0808">Transferase</keyword>
<dbReference type="Gene3D" id="3.90.550.10">
    <property type="entry name" value="Spore Coat Polysaccharide Biosynthesis Protein SpsA, Chain A"/>
    <property type="match status" value="1"/>
</dbReference>
<dbReference type="InterPro" id="IPR029044">
    <property type="entry name" value="Nucleotide-diphossugar_trans"/>
</dbReference>
<keyword evidence="1" id="KW-0472">Membrane</keyword>
<evidence type="ECO:0000313" key="6">
    <source>
        <dbReference type="Proteomes" id="UP000261295"/>
    </source>
</evidence>
<accession>A0A396AXZ0</accession>
<reference evidence="5 6" key="1">
    <citation type="submission" date="2018-08" db="EMBL/GenBank/DDBJ databases">
        <title>A genome reference for cultivated species of the human gut microbiota.</title>
        <authorList>
            <person name="Zou Y."/>
            <person name="Xue W."/>
            <person name="Luo G."/>
        </authorList>
    </citation>
    <scope>NUCLEOTIDE SEQUENCE [LARGE SCALE GENOMIC DNA]</scope>
    <source>
        <strain evidence="4 6">OM07-9</strain>
        <strain evidence="3 5">TF09-22</strain>
    </source>
</reference>
<dbReference type="PANTHER" id="PTHR22916:SF3">
    <property type="entry name" value="UDP-GLCNAC:BETAGAL BETA-1,3-N-ACETYLGLUCOSAMINYLTRANSFERASE-LIKE PROTEIN 1"/>
    <property type="match status" value="1"/>
</dbReference>
<evidence type="ECO:0000313" key="5">
    <source>
        <dbReference type="Proteomes" id="UP000260874"/>
    </source>
</evidence>
<keyword evidence="1" id="KW-1133">Transmembrane helix</keyword>
<dbReference type="GO" id="GO:0016758">
    <property type="term" value="F:hexosyltransferase activity"/>
    <property type="evidence" value="ECO:0007669"/>
    <property type="project" value="UniProtKB-ARBA"/>
</dbReference>
<keyword evidence="1" id="KW-0812">Transmembrane</keyword>
<gene>
    <name evidence="4" type="ORF">DXC07_00715</name>
    <name evidence="3" type="ORF">DXC91_04230</name>
</gene>
<proteinExistence type="predicted"/>
<dbReference type="InterPro" id="IPR001173">
    <property type="entry name" value="Glyco_trans_2-like"/>
</dbReference>
<evidence type="ECO:0000313" key="3">
    <source>
        <dbReference type="EMBL" id="RGK87772.1"/>
    </source>
</evidence>
<name>A0A396AXZ0_BACUN</name>
<dbReference type="PANTHER" id="PTHR22916">
    <property type="entry name" value="GLYCOSYLTRANSFERASE"/>
    <property type="match status" value="1"/>
</dbReference>
<feature type="transmembrane region" description="Helical" evidence="1">
    <location>
        <begin position="289"/>
        <end position="310"/>
    </location>
</feature>
<sequence length="324" mass="38259">MENPVLTIQCIAYNQAPYIRQCLEGFCMQKTNFRFEAIVHDDASTDDTALIIREYAEKYPDIIKPIYETENQYSKKDGSLRRIMNKHTCGKYVAYCEGDDYWTDPLKLQKQVDFLEANVDYGLIYGKARVFVQNKQKVSLSSFGRQTSSYEQLLLENTIPTLTVCFRTIYLLEFMEIKEMHNKMLGDYPLWLYIASKSKLKFANEVLGVYRKLELSASHFDSYLKQLNFIQNGVDIQLWFAEKTKLKEYFQKRILVKYSVDAFYLLLLTCKYREAYQALKYSCKGLNIFFLPFIFVQLLGYKSPLIVCGIERAKRFILNRIRYY</sequence>
<dbReference type="EMBL" id="QSTL01000001">
    <property type="protein sequence ID" value="RGM58719.1"/>
    <property type="molecule type" value="Genomic_DNA"/>
</dbReference>
<feature type="domain" description="Glycosyltransferase 2-like" evidence="2">
    <location>
        <begin position="11"/>
        <end position="166"/>
    </location>
</feature>
<dbReference type="EMBL" id="QSRB01000002">
    <property type="protein sequence ID" value="RGK87772.1"/>
    <property type="molecule type" value="Genomic_DNA"/>
</dbReference>